<organism evidence="1 2">
    <name type="scientific">Haemaphysalis longicornis</name>
    <name type="common">Bush tick</name>
    <dbReference type="NCBI Taxonomy" id="44386"/>
    <lineage>
        <taxon>Eukaryota</taxon>
        <taxon>Metazoa</taxon>
        <taxon>Ecdysozoa</taxon>
        <taxon>Arthropoda</taxon>
        <taxon>Chelicerata</taxon>
        <taxon>Arachnida</taxon>
        <taxon>Acari</taxon>
        <taxon>Parasitiformes</taxon>
        <taxon>Ixodida</taxon>
        <taxon>Ixodoidea</taxon>
        <taxon>Ixodidae</taxon>
        <taxon>Haemaphysalinae</taxon>
        <taxon>Haemaphysalis</taxon>
    </lineage>
</organism>
<gene>
    <name evidence="1" type="ORF">HPB48_007831</name>
</gene>
<evidence type="ECO:0000313" key="2">
    <source>
        <dbReference type="Proteomes" id="UP000821853"/>
    </source>
</evidence>
<name>A0A9J6GCW8_HAELO</name>
<dbReference type="Proteomes" id="UP000821853">
    <property type="component" value="Chromosome 4"/>
</dbReference>
<evidence type="ECO:0000313" key="1">
    <source>
        <dbReference type="EMBL" id="KAH9372639.1"/>
    </source>
</evidence>
<proteinExistence type="predicted"/>
<protein>
    <submittedName>
        <fullName evidence="1">Uncharacterized protein</fullName>
    </submittedName>
</protein>
<dbReference type="VEuPathDB" id="VectorBase:HLOH_042485"/>
<accession>A0A9J6GCW8</accession>
<dbReference type="EMBL" id="JABSTR010000006">
    <property type="protein sequence ID" value="KAH9372639.1"/>
    <property type="molecule type" value="Genomic_DNA"/>
</dbReference>
<comment type="caution">
    <text evidence="1">The sequence shown here is derived from an EMBL/GenBank/DDBJ whole genome shotgun (WGS) entry which is preliminary data.</text>
</comment>
<sequence>MGNSVTNYTSPDLDIIGRIPQADWPHLGEYLGSDRAILATTIHSTEYRVKFGAARLTDWTKLREERQARDKPTNHPPLTLQEWISRLRQAVRNYTKIIPTSTAAPCVEAGLLHTCEARRSLIKRWRNKSSTVS</sequence>
<dbReference type="AlphaFoldDB" id="A0A9J6GCW8"/>
<keyword evidence="2" id="KW-1185">Reference proteome</keyword>
<reference evidence="1 2" key="1">
    <citation type="journal article" date="2020" name="Cell">
        <title>Large-Scale Comparative Analyses of Tick Genomes Elucidate Their Genetic Diversity and Vector Capacities.</title>
        <authorList>
            <consortium name="Tick Genome and Microbiome Consortium (TIGMIC)"/>
            <person name="Jia N."/>
            <person name="Wang J."/>
            <person name="Shi W."/>
            <person name="Du L."/>
            <person name="Sun Y."/>
            <person name="Zhan W."/>
            <person name="Jiang J.F."/>
            <person name="Wang Q."/>
            <person name="Zhang B."/>
            <person name="Ji P."/>
            <person name="Bell-Sakyi L."/>
            <person name="Cui X.M."/>
            <person name="Yuan T.T."/>
            <person name="Jiang B.G."/>
            <person name="Yang W.F."/>
            <person name="Lam T.T."/>
            <person name="Chang Q.C."/>
            <person name="Ding S.J."/>
            <person name="Wang X.J."/>
            <person name="Zhu J.G."/>
            <person name="Ruan X.D."/>
            <person name="Zhao L."/>
            <person name="Wei J.T."/>
            <person name="Ye R.Z."/>
            <person name="Que T.C."/>
            <person name="Du C.H."/>
            <person name="Zhou Y.H."/>
            <person name="Cheng J.X."/>
            <person name="Dai P.F."/>
            <person name="Guo W.B."/>
            <person name="Han X.H."/>
            <person name="Huang E.J."/>
            <person name="Li L.F."/>
            <person name="Wei W."/>
            <person name="Gao Y.C."/>
            <person name="Liu J.Z."/>
            <person name="Shao H.Z."/>
            <person name="Wang X."/>
            <person name="Wang C.C."/>
            <person name="Yang T.C."/>
            <person name="Huo Q.B."/>
            <person name="Li W."/>
            <person name="Chen H.Y."/>
            <person name="Chen S.E."/>
            <person name="Zhou L.G."/>
            <person name="Ni X.B."/>
            <person name="Tian J.H."/>
            <person name="Sheng Y."/>
            <person name="Liu T."/>
            <person name="Pan Y.S."/>
            <person name="Xia L.Y."/>
            <person name="Li J."/>
            <person name="Zhao F."/>
            <person name="Cao W.C."/>
        </authorList>
    </citation>
    <scope>NUCLEOTIDE SEQUENCE [LARGE SCALE GENOMIC DNA]</scope>
    <source>
        <strain evidence="1">HaeL-2018</strain>
    </source>
</reference>